<dbReference type="NCBIfam" id="TIGR04183">
    <property type="entry name" value="Por_Secre_tail"/>
    <property type="match status" value="1"/>
</dbReference>
<keyword evidence="3 5" id="KW-0732">Signal</keyword>
<dbReference type="GO" id="GO:0004519">
    <property type="term" value="F:endonuclease activity"/>
    <property type="evidence" value="ECO:0007669"/>
    <property type="project" value="UniProtKB-KW"/>
</dbReference>
<dbReference type="PANTHER" id="PTHR33607:SF2">
    <property type="entry name" value="ENDONUCLEASE-1"/>
    <property type="match status" value="1"/>
</dbReference>
<dbReference type="InterPro" id="IPR044925">
    <property type="entry name" value="His-Me_finger_sf"/>
</dbReference>
<dbReference type="Pfam" id="PF04231">
    <property type="entry name" value="Endonuclease_1"/>
    <property type="match status" value="1"/>
</dbReference>
<comment type="caution">
    <text evidence="7">The sequence shown here is derived from an EMBL/GenBank/DDBJ whole genome shotgun (WGS) entry which is preliminary data.</text>
</comment>
<sequence length="375" mass="41832">MKKLFTLLFLSLTLVGFAQQTQSVTAIPPGYYSTATGTGYTLKTQLFNIINDHNDRTYSGLYITYLTSDIDGYYENNDTMLDMYTENPTGPECEFVYGGGLQDDGTLGNNECERYNREHLVPQSYFGSGVTPMFSDAHFVIPSDKYVNAQRGDFPFGRVNNATTTYSNGSKRGLNLNSGYSAGFTATVFEPINEFKGDIARMLLYFVTRYEDQLVSFYNSSSSLSKVMFDGSTGQSFSPTFLNILLTWNQQDPVSQREIDRNNAIYARQSNRNPFIDTNSYVTAIWGTPLATSTFESLNAVTVYPNPSSNGNITISTEIALDGIEIITINGQVLQQIKSPALENNTYTFHNLPKGFYFIKLSSNIDSVTKKVLIN</sequence>
<evidence type="ECO:0000313" key="7">
    <source>
        <dbReference type="EMBL" id="MEK8179530.1"/>
    </source>
</evidence>
<dbReference type="PANTHER" id="PTHR33607">
    <property type="entry name" value="ENDONUCLEASE-1"/>
    <property type="match status" value="1"/>
</dbReference>
<reference evidence="7 8" key="1">
    <citation type="submission" date="2024-04" db="EMBL/GenBank/DDBJ databases">
        <title>draft genome sequnece of Flavobacterium buctense JCM 30750.</title>
        <authorList>
            <person name="Kim D.-U."/>
        </authorList>
    </citation>
    <scope>NUCLEOTIDE SEQUENCE [LARGE SCALE GENOMIC DNA]</scope>
    <source>
        <strain evidence="7 8">JCM 30750</strain>
    </source>
</reference>
<name>A0ABU9DYQ6_9FLAO</name>
<evidence type="ECO:0000256" key="4">
    <source>
        <dbReference type="ARBA" id="ARBA00022801"/>
    </source>
</evidence>
<comment type="similarity">
    <text evidence="1">Belongs to the EndA/NucM nuclease family.</text>
</comment>
<dbReference type="Proteomes" id="UP001491349">
    <property type="component" value="Unassembled WGS sequence"/>
</dbReference>
<evidence type="ECO:0000259" key="6">
    <source>
        <dbReference type="Pfam" id="PF18962"/>
    </source>
</evidence>
<keyword evidence="4" id="KW-0378">Hydrolase</keyword>
<evidence type="ECO:0000256" key="2">
    <source>
        <dbReference type="ARBA" id="ARBA00022722"/>
    </source>
</evidence>
<dbReference type="RefSeq" id="WP_187660017.1">
    <property type="nucleotide sequence ID" value="NZ_JACTAB010000003.1"/>
</dbReference>
<dbReference type="SUPFAM" id="SSF54060">
    <property type="entry name" value="His-Me finger endonucleases"/>
    <property type="match status" value="1"/>
</dbReference>
<protein>
    <submittedName>
        <fullName evidence="7">Endonuclease</fullName>
    </submittedName>
</protein>
<feature type="signal peptide" evidence="5">
    <location>
        <begin position="1"/>
        <end position="18"/>
    </location>
</feature>
<dbReference type="EMBL" id="JBBPCB010000002">
    <property type="protein sequence ID" value="MEK8179530.1"/>
    <property type="molecule type" value="Genomic_DNA"/>
</dbReference>
<gene>
    <name evidence="7" type="ORF">WMW71_04175</name>
</gene>
<keyword evidence="8" id="KW-1185">Reference proteome</keyword>
<keyword evidence="2" id="KW-0540">Nuclease</keyword>
<feature type="chain" id="PRO_5046670130" evidence="5">
    <location>
        <begin position="19"/>
        <end position="375"/>
    </location>
</feature>
<proteinExistence type="inferred from homology"/>
<organism evidence="7 8">
    <name type="scientific">Flavobacterium buctense</name>
    <dbReference type="NCBI Taxonomy" id="1648146"/>
    <lineage>
        <taxon>Bacteria</taxon>
        <taxon>Pseudomonadati</taxon>
        <taxon>Bacteroidota</taxon>
        <taxon>Flavobacteriia</taxon>
        <taxon>Flavobacteriales</taxon>
        <taxon>Flavobacteriaceae</taxon>
        <taxon>Flavobacterium</taxon>
    </lineage>
</organism>
<accession>A0ABU9DYQ6</accession>
<dbReference type="Pfam" id="PF18962">
    <property type="entry name" value="Por_Secre_tail"/>
    <property type="match status" value="1"/>
</dbReference>
<dbReference type="InterPro" id="IPR026444">
    <property type="entry name" value="Secre_tail"/>
</dbReference>
<evidence type="ECO:0000256" key="3">
    <source>
        <dbReference type="ARBA" id="ARBA00022729"/>
    </source>
</evidence>
<keyword evidence="7" id="KW-0255">Endonuclease</keyword>
<feature type="domain" description="Secretion system C-terminal sorting" evidence="6">
    <location>
        <begin position="303"/>
        <end position="374"/>
    </location>
</feature>
<evidence type="ECO:0000256" key="5">
    <source>
        <dbReference type="SAM" id="SignalP"/>
    </source>
</evidence>
<evidence type="ECO:0000256" key="1">
    <source>
        <dbReference type="ARBA" id="ARBA00006429"/>
    </source>
</evidence>
<evidence type="ECO:0000313" key="8">
    <source>
        <dbReference type="Proteomes" id="UP001491349"/>
    </source>
</evidence>
<dbReference type="InterPro" id="IPR007346">
    <property type="entry name" value="Endonuclease-I"/>
</dbReference>